<evidence type="ECO:0000256" key="5">
    <source>
        <dbReference type="ARBA" id="ARBA00023136"/>
    </source>
</evidence>
<keyword evidence="8" id="KW-0175">Coiled coil</keyword>
<dbReference type="InterPro" id="IPR008969">
    <property type="entry name" value="CarboxyPept-like_regulatory"/>
</dbReference>
<gene>
    <name evidence="9" type="ORF">JKG61_09715</name>
</gene>
<comment type="caution">
    <text evidence="9">The sequence shown here is derived from an EMBL/GenBank/DDBJ whole genome shotgun (WGS) entry which is preliminary data.</text>
</comment>
<dbReference type="Pfam" id="PF13715">
    <property type="entry name" value="CarbopepD_reg_2"/>
    <property type="match status" value="1"/>
</dbReference>
<evidence type="ECO:0000256" key="7">
    <source>
        <dbReference type="PROSITE-ProRule" id="PRU01360"/>
    </source>
</evidence>
<dbReference type="Gene3D" id="2.170.130.10">
    <property type="entry name" value="TonB-dependent receptor, plug domain"/>
    <property type="match status" value="1"/>
</dbReference>
<dbReference type="InterPro" id="IPR036942">
    <property type="entry name" value="Beta-barrel_TonB_sf"/>
</dbReference>
<accession>A0ABS1R2U8</accession>
<comment type="similarity">
    <text evidence="7">Belongs to the TonB-dependent receptor family.</text>
</comment>
<keyword evidence="2 7" id="KW-0813">Transport</keyword>
<dbReference type="InterPro" id="IPR039426">
    <property type="entry name" value="TonB-dep_rcpt-like"/>
</dbReference>
<name>A0ABS1R2U8_9SPHI</name>
<dbReference type="NCBIfam" id="TIGR04056">
    <property type="entry name" value="OMP_RagA_SusC"/>
    <property type="match status" value="1"/>
</dbReference>
<keyword evidence="10" id="KW-1185">Reference proteome</keyword>
<evidence type="ECO:0000256" key="6">
    <source>
        <dbReference type="ARBA" id="ARBA00023237"/>
    </source>
</evidence>
<dbReference type="InterPro" id="IPR023997">
    <property type="entry name" value="TonB-dep_OMP_SusC/RagA_CS"/>
</dbReference>
<dbReference type="PROSITE" id="PS52016">
    <property type="entry name" value="TONB_DEPENDENT_REC_3"/>
    <property type="match status" value="1"/>
</dbReference>
<keyword evidence="4 7" id="KW-0812">Transmembrane</keyword>
<comment type="subcellular location">
    <subcellularLocation>
        <location evidence="1 7">Cell outer membrane</location>
        <topology evidence="1 7">Multi-pass membrane protein</topology>
    </subcellularLocation>
</comment>
<dbReference type="InterPro" id="IPR037066">
    <property type="entry name" value="Plug_dom_sf"/>
</dbReference>
<evidence type="ECO:0000256" key="2">
    <source>
        <dbReference type="ARBA" id="ARBA00022448"/>
    </source>
</evidence>
<evidence type="ECO:0000313" key="10">
    <source>
        <dbReference type="Proteomes" id="UP000625283"/>
    </source>
</evidence>
<protein>
    <submittedName>
        <fullName evidence="9">SusC/RagA family TonB-linked outer membrane protein</fullName>
    </submittedName>
</protein>
<evidence type="ECO:0000256" key="4">
    <source>
        <dbReference type="ARBA" id="ARBA00022692"/>
    </source>
</evidence>
<dbReference type="SUPFAM" id="SSF49464">
    <property type="entry name" value="Carboxypeptidase regulatory domain-like"/>
    <property type="match status" value="1"/>
</dbReference>
<proteinExistence type="inferred from homology"/>
<organism evidence="9 10">
    <name type="scientific">Sphingobacterium faecale</name>
    <dbReference type="NCBI Taxonomy" id="2803775"/>
    <lineage>
        <taxon>Bacteria</taxon>
        <taxon>Pseudomonadati</taxon>
        <taxon>Bacteroidota</taxon>
        <taxon>Sphingobacteriia</taxon>
        <taxon>Sphingobacteriales</taxon>
        <taxon>Sphingobacteriaceae</taxon>
        <taxon>Sphingobacterium</taxon>
    </lineage>
</organism>
<dbReference type="EMBL" id="JAERTY010000004">
    <property type="protein sequence ID" value="MBL1409026.1"/>
    <property type="molecule type" value="Genomic_DNA"/>
</dbReference>
<dbReference type="SUPFAM" id="SSF56935">
    <property type="entry name" value="Porins"/>
    <property type="match status" value="1"/>
</dbReference>
<reference evidence="9 10" key="1">
    <citation type="submission" date="2021-01" db="EMBL/GenBank/DDBJ databases">
        <title>C459-1 draft genome sequence.</title>
        <authorList>
            <person name="Zhang X.-F."/>
        </authorList>
    </citation>
    <scope>NUCLEOTIDE SEQUENCE [LARGE SCALE GENOMIC DNA]</scope>
    <source>
        <strain evidence="10">C459-1</strain>
    </source>
</reference>
<dbReference type="Gene3D" id="2.40.170.20">
    <property type="entry name" value="TonB-dependent receptor, beta-barrel domain"/>
    <property type="match status" value="1"/>
</dbReference>
<sequence length="1114" mass="125391">MKHKYILRRGILYPKSYLFALIMFFFLSIPAIALAQQRVRIKEKQITIERLLSQIGKQTGMDFVINTKLIQSAPRIDVDIDNLDIKAALQTSLQGLPLEYIITDKTVVIREKVSVNRPKSDNKQQRIEGVVLDTKGKPIIGASISDPKGISKCQCDQNGKFEMVMPHSSNRLVISMMGYEKLEYDIKNDEVIQRIVLREASNSIAEVEITVKTGYFEKNKQTFTGAATSFSGDELRTVTNQNILSALSVLDPSFKLMENNLLGSDPNSLPEFQIRGSSSISTSLEEKFKGNPNLPLFVLDGFEVSLEKIYDLDPLRINGITILKDASALAIYGSRGANGVVIVSTYAPRPGKLRATYTGNMDFDFADLSDYNLLHAADKLEYERLAGVYTPGSAVYVGERYAQYYNDRLKMVKQGIDTDWLTKPLKSVGVNHKHNVNLEGGDNTFRYNIGGYMNPSSGIMKGSSRDRTGLNITLNYNYKALKFSNQLTYDHVKSKNSPYGAFSTYAYLNPYYTPYGDNGDLLKILYRLESVTSPTVVIPNPMYNATINTKDETKYDNFINNFRAEWDLSTAFRFTGSFSINKKTQLSDIFKPSQHTDFISSAVKGRYQKSTAESVQYEGTLGFAYNKLFAEKHMLVLNANYNIRQATTDSYLVVAAGFPNDLMDHVGMGLEYLEGTRPQGSESTSRLIGALANFNYSYDNRFLADFAIRYDGSSQFGSNKKWGQFWSAGLGWNLHNESFLKDNELINLLKIRGSTGITGSQNFYPYQAQLTYAYNADLVYDNGLGAVATAYGNQDLKWQITQKRNIGVDFELLRSRLTGYFNYYDDNSKDVLIDVTMAPSLGFNTYKANLGEVANKGYELSLRGKIISAPSKQFYWNLFGIAVRNKNSLRKLSNALQAYNEKVDGQEGNKPSVRYIEGQSVNTIWVVESLGIDPASGQEVFIDKTGKLTNVWDAQNYKAYGTTDPKLEGTFGTIVGMKGFECNVFFRYKFGGYLYNNTLVDRVENVNPNQNVDQRVFFDRWKTVGDVSGFKGITNRSVTRPTSRFIEKDNVLELKSVNISYNFKAHQFVKNIGAQSFRVTAYLNDVFRASSVKVERGIDYPFARHYALGVQATF</sequence>
<evidence type="ECO:0000313" key="9">
    <source>
        <dbReference type="EMBL" id="MBL1409026.1"/>
    </source>
</evidence>
<keyword evidence="3 7" id="KW-1134">Transmembrane beta strand</keyword>
<dbReference type="NCBIfam" id="TIGR04057">
    <property type="entry name" value="SusC_RagA_signa"/>
    <property type="match status" value="1"/>
</dbReference>
<evidence type="ECO:0000256" key="1">
    <source>
        <dbReference type="ARBA" id="ARBA00004571"/>
    </source>
</evidence>
<keyword evidence="6 7" id="KW-0998">Cell outer membrane</keyword>
<dbReference type="RefSeq" id="WP_202102774.1">
    <property type="nucleotide sequence ID" value="NZ_JAERTY010000004.1"/>
</dbReference>
<keyword evidence="5 7" id="KW-0472">Membrane</keyword>
<dbReference type="InterPro" id="IPR023996">
    <property type="entry name" value="TonB-dep_OMP_SusC/RagA"/>
</dbReference>
<dbReference type="Proteomes" id="UP000625283">
    <property type="component" value="Unassembled WGS sequence"/>
</dbReference>
<feature type="coiled-coil region" evidence="8">
    <location>
        <begin position="882"/>
        <end position="909"/>
    </location>
</feature>
<evidence type="ECO:0000256" key="8">
    <source>
        <dbReference type="SAM" id="Coils"/>
    </source>
</evidence>
<evidence type="ECO:0000256" key="3">
    <source>
        <dbReference type="ARBA" id="ARBA00022452"/>
    </source>
</evidence>